<feature type="compositionally biased region" description="Basic residues" evidence="7">
    <location>
        <begin position="1"/>
        <end position="19"/>
    </location>
</feature>
<dbReference type="InterPro" id="IPR015422">
    <property type="entry name" value="PyrdxlP-dep_Trfase_small"/>
</dbReference>
<dbReference type="Pfam" id="PF00202">
    <property type="entry name" value="Aminotran_3"/>
    <property type="match status" value="1"/>
</dbReference>
<keyword evidence="3 8" id="KW-0032">Aminotransferase</keyword>
<evidence type="ECO:0000313" key="8">
    <source>
        <dbReference type="EMBL" id="AAY44879.1"/>
    </source>
</evidence>
<dbReference type="InterPro" id="IPR015421">
    <property type="entry name" value="PyrdxlP-dep_Trfase_major"/>
</dbReference>
<protein>
    <submittedName>
        <fullName evidence="8">Aminotransferase-like protein</fullName>
    </submittedName>
</protein>
<keyword evidence="4 8" id="KW-0808">Transferase</keyword>
<evidence type="ECO:0000256" key="6">
    <source>
        <dbReference type="RuleBase" id="RU003560"/>
    </source>
</evidence>
<comment type="similarity">
    <text evidence="2 6">Belongs to the class-III pyridoxal-phosphate-dependent aminotransferase family.</text>
</comment>
<dbReference type="GO" id="GO:0004015">
    <property type="term" value="F:adenosylmethionine-8-amino-7-oxononanoate transaminase activity"/>
    <property type="evidence" value="ECO:0007669"/>
    <property type="project" value="TreeGrafter"/>
</dbReference>
<dbReference type="EMBL" id="DQ027896">
    <property type="protein sequence ID" value="AAY44879.1"/>
    <property type="molecule type" value="Genomic_DNA"/>
</dbReference>
<evidence type="ECO:0000256" key="7">
    <source>
        <dbReference type="SAM" id="MobiDB-lite"/>
    </source>
</evidence>
<dbReference type="PIRSF" id="PIRSF000521">
    <property type="entry name" value="Transaminase_4ab_Lys_Orn"/>
    <property type="match status" value="1"/>
</dbReference>
<organism evidence="8">
    <name type="scientific">Rhizobium fredii</name>
    <name type="common">Sinorhizobium fredii</name>
    <dbReference type="NCBI Taxonomy" id="380"/>
    <lineage>
        <taxon>Bacteria</taxon>
        <taxon>Pseudomonadati</taxon>
        <taxon>Pseudomonadota</taxon>
        <taxon>Alphaproteobacteria</taxon>
        <taxon>Hyphomicrobiales</taxon>
        <taxon>Rhizobiaceae</taxon>
        <taxon>Sinorhizobium/Ensifer group</taxon>
        <taxon>Sinorhizobium</taxon>
    </lineage>
</organism>
<dbReference type="SUPFAM" id="SSF53383">
    <property type="entry name" value="PLP-dependent transferases"/>
    <property type="match status" value="1"/>
</dbReference>
<evidence type="ECO:0000256" key="2">
    <source>
        <dbReference type="ARBA" id="ARBA00008954"/>
    </source>
</evidence>
<dbReference type="Gene3D" id="3.40.640.10">
    <property type="entry name" value="Type I PLP-dependent aspartate aminotransferase-like (Major domain)"/>
    <property type="match status" value="1"/>
</dbReference>
<proteinExistence type="inferred from homology"/>
<dbReference type="InterPro" id="IPR049704">
    <property type="entry name" value="Aminotrans_3_PPA_site"/>
</dbReference>
<dbReference type="CDD" id="cd00610">
    <property type="entry name" value="OAT_like"/>
    <property type="match status" value="1"/>
</dbReference>
<dbReference type="Gene3D" id="3.90.1150.10">
    <property type="entry name" value="Aspartate Aminotransferase, domain 1"/>
    <property type="match status" value="1"/>
</dbReference>
<dbReference type="InterPro" id="IPR015424">
    <property type="entry name" value="PyrdxlP-dep_Trfase"/>
</dbReference>
<dbReference type="FunFam" id="3.40.640.10:FF:000014">
    <property type="entry name" value="Adenosylmethionine-8-amino-7-oxononanoate aminotransferase, probable"/>
    <property type="match status" value="1"/>
</dbReference>
<evidence type="ECO:0000256" key="1">
    <source>
        <dbReference type="ARBA" id="ARBA00001933"/>
    </source>
</evidence>
<dbReference type="PROSITE" id="PS00600">
    <property type="entry name" value="AA_TRANSFER_CLASS_3"/>
    <property type="match status" value="1"/>
</dbReference>
<feature type="region of interest" description="Disordered" evidence="7">
    <location>
        <begin position="1"/>
        <end position="29"/>
    </location>
</feature>
<evidence type="ECO:0000256" key="5">
    <source>
        <dbReference type="ARBA" id="ARBA00022898"/>
    </source>
</evidence>
<dbReference type="PANTHER" id="PTHR42684">
    <property type="entry name" value="ADENOSYLMETHIONINE-8-AMINO-7-OXONONANOATE AMINOTRANSFERASE"/>
    <property type="match status" value="1"/>
</dbReference>
<comment type="cofactor">
    <cofactor evidence="1">
        <name>pyridoxal 5'-phosphate</name>
        <dbReference type="ChEBI" id="CHEBI:597326"/>
    </cofactor>
</comment>
<dbReference type="AlphaFoldDB" id="Q4TWP0"/>
<dbReference type="PANTHER" id="PTHR42684:SF1">
    <property type="entry name" value="BETA-ALANINE--PYRUVATE AMINOTRANSFERASE"/>
    <property type="match status" value="1"/>
</dbReference>
<evidence type="ECO:0000256" key="4">
    <source>
        <dbReference type="ARBA" id="ARBA00022679"/>
    </source>
</evidence>
<accession>Q4TWP0</accession>
<sequence>MSKRFRSRSAARAARHRLRRGEQDMSNRLNTTPNDLSAFWMPFTANRQFKKEPRLFVGAKDMYYTTHDGRTVLDGTAGLWCVNAGHCRPKITEAIREQAGELDYAPAFQLGHPKAFELANRLVDIAPEGLNHVLYTNSGSESVDTALKVALAYHRAKGNGSRFRLIGRERGYHGVNFGGISVGGIVANRKMFGTLLTGVDHLPHTHLPAKNAFTRGEPKHGGDLASELERIVTLHDASTIAAVIVEPVAGSTGVLIPPKGYLQKLREICTKHGILLIFDEVITGYGRLGTPFAAQYFDVKPDIITTAKGLTNGVIPMGAVFVTSEIHDAFMTGPEHLIEFFHGYTYSGNPIASAAALGTLDTYKEEGLLTRAAELASYWEEALHSLKDCPHVIDIRNIGLIGAVELEPIAGEPTKRAFSAFLKAYEKGLLIRTTGDIIALSPPLIIEKHQIDELIDKLRDVLKNNI</sequence>
<dbReference type="InterPro" id="IPR005814">
    <property type="entry name" value="Aminotrans_3"/>
</dbReference>
<dbReference type="GO" id="GO:0009102">
    <property type="term" value="P:biotin biosynthetic process"/>
    <property type="evidence" value="ECO:0007669"/>
    <property type="project" value="TreeGrafter"/>
</dbReference>
<evidence type="ECO:0000256" key="3">
    <source>
        <dbReference type="ARBA" id="ARBA00022576"/>
    </source>
</evidence>
<reference evidence="8" key="1">
    <citation type="submission" date="2005-05" db="EMBL/GenBank/DDBJ databases">
        <title>nolR gene of Sinorhizobium fredii USDA191.</title>
        <authorList>
            <person name="Chronis D."/>
            <person name="Kim W.-S."/>
            <person name="Krishnan H.B."/>
        </authorList>
    </citation>
    <scope>NUCLEOTIDE SEQUENCE</scope>
    <source>
        <strain evidence="8">USDA191</strain>
    </source>
</reference>
<dbReference type="GO" id="GO:0030170">
    <property type="term" value="F:pyridoxal phosphate binding"/>
    <property type="evidence" value="ECO:0007669"/>
    <property type="project" value="InterPro"/>
</dbReference>
<keyword evidence="5 6" id="KW-0663">Pyridoxal phosphate</keyword>
<name>Q4TWP0_RHIFR</name>